<evidence type="ECO:0000256" key="2">
    <source>
        <dbReference type="ARBA" id="ARBA00022771"/>
    </source>
</evidence>
<feature type="zinc finger region" description="TRAF-type" evidence="5">
    <location>
        <begin position="46"/>
        <end position="97"/>
    </location>
</feature>
<dbReference type="InterPro" id="IPR036047">
    <property type="entry name" value="F-box-like_dom_sf"/>
</dbReference>
<dbReference type="CDD" id="cd22101">
    <property type="entry name" value="F-box_FBXO30-like"/>
    <property type="match status" value="1"/>
</dbReference>
<name>A0A3Q2CLZ3_CYPVA</name>
<dbReference type="OrthoDB" id="8416261at2759"/>
<keyword evidence="3" id="KW-0833">Ubl conjugation pathway</keyword>
<evidence type="ECO:0000259" key="6">
    <source>
        <dbReference type="PROSITE" id="PS50145"/>
    </source>
</evidence>
<dbReference type="GO" id="GO:0008270">
    <property type="term" value="F:zinc ion binding"/>
    <property type="evidence" value="ECO:0007669"/>
    <property type="project" value="UniProtKB-KW"/>
</dbReference>
<dbReference type="SUPFAM" id="SSF81383">
    <property type="entry name" value="F-box domain"/>
    <property type="match status" value="1"/>
</dbReference>
<dbReference type="STRING" id="28743.ENSCVAP00000006421"/>
<evidence type="ECO:0000259" key="7">
    <source>
        <dbReference type="PROSITE" id="PS50181"/>
    </source>
</evidence>
<evidence type="ECO:0000313" key="9">
    <source>
        <dbReference type="Proteomes" id="UP000265020"/>
    </source>
</evidence>
<dbReference type="InterPro" id="IPR043013">
    <property type="entry name" value="Znf_TRAF_N"/>
</dbReference>
<dbReference type="Gene3D" id="1.20.1280.50">
    <property type="match status" value="1"/>
</dbReference>
<evidence type="ECO:0000256" key="3">
    <source>
        <dbReference type="ARBA" id="ARBA00022786"/>
    </source>
</evidence>
<accession>A0A3Q2CLZ3</accession>
<dbReference type="PROSITE" id="PS50181">
    <property type="entry name" value="FBOX"/>
    <property type="match status" value="1"/>
</dbReference>
<dbReference type="GeneID" id="107086033"/>
<dbReference type="SUPFAM" id="SSF49599">
    <property type="entry name" value="TRAF domain-like"/>
    <property type="match status" value="1"/>
</dbReference>
<keyword evidence="2 5" id="KW-0863">Zinc-finger</keyword>
<dbReference type="InterPro" id="IPR001810">
    <property type="entry name" value="F-box_dom"/>
</dbReference>
<keyword evidence="4 5" id="KW-0862">Zinc</keyword>
<feature type="domain" description="TRAF-type" evidence="6">
    <location>
        <begin position="46"/>
        <end position="97"/>
    </location>
</feature>
<feature type="domain" description="F-box" evidence="7">
    <location>
        <begin position="482"/>
        <end position="536"/>
    </location>
</feature>
<dbReference type="GeneTree" id="ENSGT00950000183204"/>
<dbReference type="InterPro" id="IPR013083">
    <property type="entry name" value="Znf_RING/FYVE/PHD"/>
</dbReference>
<evidence type="ECO:0000256" key="4">
    <source>
        <dbReference type="ARBA" id="ARBA00022833"/>
    </source>
</evidence>
<dbReference type="KEGG" id="cvg:107086033"/>
<dbReference type="InterPro" id="IPR031890">
    <property type="entry name" value="Fbxo30/Fbxo40"/>
</dbReference>
<dbReference type="Pfam" id="PF15966">
    <property type="entry name" value="F-box_4"/>
    <property type="match status" value="1"/>
</dbReference>
<sequence length="620" mass="69587">MEQHAHCISCINQRCIVKPEPGFSCDFFNCPLLCGAVFHSCKVDEHQLLCPLMKVQCPNSNYGCPAILSRNKIPAHLDVCPAGVVFCTKSWNLHPACLLDSRPDRDVESMLEEIRHHRYLGIALEDCQALFETIEELGMTDLAREDPVIDKERKAIQLALKAPSTHDSTLQFSSSQSISKGLQTEEDVSEINSFNELFKAKAETARSSAAGLNIVSSTNSAERNLHDEYERDVLLKMSMNNDGSTDTLNKNTTCGPLIGETESRNSISNAPKTPQMILPVHVSQGVAGRLVLDDEVMLHPGNLKPKMMHQLNCPYKGHGQSPLSNGQSEYRLGADMEDKAVDTWDLKHKVQTEISSVSAALLACSETHKDCRGISDTVYTDYRVHFGTQTFRNIPRTSPVVCGQSLRRDQFSSHYRNIHCDFHPNFCDRIESRCPLAMYGCRFSQQRLYPSAQGARVVYHKQLKAFVIQPCISLTSPIGSRPDQFSGLPIEILWHIAGFLDSFSLCQLSLVSRTMREVCASLLPSRGIVELQWERGHFPGRPHDFRWQVKNKVWKFSPSVTPVHSWGFLDVPSVSDHMNKCPFFSKSETKSEPIPLTAMCTEQDRLSILDCLHSLRHVTT</sequence>
<dbReference type="Proteomes" id="UP000265020">
    <property type="component" value="Unassembled WGS sequence"/>
</dbReference>
<dbReference type="AlphaFoldDB" id="A0A3Q2CLZ3"/>
<dbReference type="PANTHER" id="PTHR15933">
    <property type="entry name" value="PROTEIN CBG16327"/>
    <property type="match status" value="1"/>
</dbReference>
<dbReference type="Gene3D" id="3.30.40.150">
    <property type="entry name" value="TRAF-like zinc-finger, N-terminal subdomain"/>
    <property type="match status" value="1"/>
</dbReference>
<dbReference type="PROSITE" id="PS50145">
    <property type="entry name" value="ZF_TRAF"/>
    <property type="match status" value="1"/>
</dbReference>
<dbReference type="PANTHER" id="PTHR15933:SF13">
    <property type="entry name" value="F-BOX ONLY PROTEIN 30"/>
    <property type="match status" value="1"/>
</dbReference>
<evidence type="ECO:0000313" key="8">
    <source>
        <dbReference type="Ensembl" id="ENSCVAP00000006421.1"/>
    </source>
</evidence>
<organism evidence="8 9">
    <name type="scientific">Cyprinodon variegatus</name>
    <name type="common">Sheepshead minnow</name>
    <dbReference type="NCBI Taxonomy" id="28743"/>
    <lineage>
        <taxon>Eukaryota</taxon>
        <taxon>Metazoa</taxon>
        <taxon>Chordata</taxon>
        <taxon>Craniata</taxon>
        <taxon>Vertebrata</taxon>
        <taxon>Euteleostomi</taxon>
        <taxon>Actinopterygii</taxon>
        <taxon>Neopterygii</taxon>
        <taxon>Teleostei</taxon>
        <taxon>Neoteleostei</taxon>
        <taxon>Acanthomorphata</taxon>
        <taxon>Ovalentaria</taxon>
        <taxon>Atherinomorphae</taxon>
        <taxon>Cyprinodontiformes</taxon>
        <taxon>Cyprinodontidae</taxon>
        <taxon>Cyprinodon</taxon>
    </lineage>
</organism>
<dbReference type="Ensembl" id="ENSCVAT00000005021.1">
    <property type="protein sequence ID" value="ENSCVAP00000006421.1"/>
    <property type="gene ID" value="ENSCVAG00000007957.1"/>
</dbReference>
<keyword evidence="1 5" id="KW-0479">Metal-binding</keyword>
<dbReference type="Pfam" id="PF15965">
    <property type="entry name" value="zf-TRAF_2"/>
    <property type="match status" value="1"/>
</dbReference>
<dbReference type="GO" id="GO:0061630">
    <property type="term" value="F:ubiquitin protein ligase activity"/>
    <property type="evidence" value="ECO:0007669"/>
    <property type="project" value="InterPro"/>
</dbReference>
<dbReference type="RefSeq" id="XP_015232244.1">
    <property type="nucleotide sequence ID" value="XM_015376758.1"/>
</dbReference>
<reference evidence="8" key="1">
    <citation type="submission" date="2025-08" db="UniProtKB">
        <authorList>
            <consortium name="Ensembl"/>
        </authorList>
    </citation>
    <scope>IDENTIFICATION</scope>
</reference>
<protein>
    <submittedName>
        <fullName evidence="8">F-box protein 30b</fullName>
    </submittedName>
</protein>
<proteinExistence type="predicted"/>
<dbReference type="Gene3D" id="3.30.40.10">
    <property type="entry name" value="Zinc/RING finger domain, C3HC4 (zinc finger)"/>
    <property type="match status" value="1"/>
</dbReference>
<dbReference type="InterPro" id="IPR001293">
    <property type="entry name" value="Znf_TRAF"/>
</dbReference>
<reference evidence="8" key="2">
    <citation type="submission" date="2025-09" db="UniProtKB">
        <authorList>
            <consortium name="Ensembl"/>
        </authorList>
    </citation>
    <scope>IDENTIFICATION</scope>
</reference>
<evidence type="ECO:0000256" key="5">
    <source>
        <dbReference type="PROSITE-ProRule" id="PRU00207"/>
    </source>
</evidence>
<keyword evidence="9" id="KW-1185">Reference proteome</keyword>
<evidence type="ECO:0000256" key="1">
    <source>
        <dbReference type="ARBA" id="ARBA00022723"/>
    </source>
</evidence>